<feature type="transmembrane region" description="Helical" evidence="1">
    <location>
        <begin position="363"/>
        <end position="382"/>
    </location>
</feature>
<dbReference type="RefSeq" id="WP_165564233.1">
    <property type="nucleotide sequence ID" value="NZ_CP045857.1"/>
</dbReference>
<dbReference type="GO" id="GO:0015558">
    <property type="term" value="F:secondary active p-aminobenzoyl-glutamate transmembrane transporter activity"/>
    <property type="evidence" value="ECO:0007669"/>
    <property type="project" value="InterPro"/>
</dbReference>
<dbReference type="KEGG" id="schk:GII14_00285"/>
<proteinExistence type="predicted"/>
<name>A0A6G7LLT3_9GAMM</name>
<feature type="transmembrane region" description="Helical" evidence="1">
    <location>
        <begin position="429"/>
        <end position="447"/>
    </location>
</feature>
<accession>A0A6G7LLT3</accession>
<feature type="transmembrane region" description="Helical" evidence="1">
    <location>
        <begin position="139"/>
        <end position="170"/>
    </location>
</feature>
<feature type="transmembrane region" description="Helical" evidence="1">
    <location>
        <begin position="490"/>
        <end position="514"/>
    </location>
</feature>
<feature type="transmembrane region" description="Helical" evidence="1">
    <location>
        <begin position="459"/>
        <end position="478"/>
    </location>
</feature>
<dbReference type="PANTHER" id="PTHR30282">
    <property type="entry name" value="P-AMINOBENZOYL GLUTAMATE TRANSPORTER"/>
    <property type="match status" value="1"/>
</dbReference>
<keyword evidence="1" id="KW-0812">Transmembrane</keyword>
<dbReference type="PANTHER" id="PTHR30282:SF0">
    <property type="entry name" value="P-AMINOBENZOYL-GLUTAMATE TRANSPORT PROTEIN"/>
    <property type="match status" value="1"/>
</dbReference>
<feature type="transmembrane region" description="Helical" evidence="1">
    <location>
        <begin position="402"/>
        <end position="422"/>
    </location>
</feature>
<evidence type="ECO:0000256" key="1">
    <source>
        <dbReference type="SAM" id="Phobius"/>
    </source>
</evidence>
<organism evidence="2 3">
    <name type="scientific">Shewanella chilikensis</name>
    <dbReference type="NCBI Taxonomy" id="558541"/>
    <lineage>
        <taxon>Bacteria</taxon>
        <taxon>Pseudomonadati</taxon>
        <taxon>Pseudomonadota</taxon>
        <taxon>Gammaproteobacteria</taxon>
        <taxon>Alteromonadales</taxon>
        <taxon>Shewanellaceae</taxon>
        <taxon>Shewanella</taxon>
    </lineage>
</organism>
<evidence type="ECO:0000313" key="3">
    <source>
        <dbReference type="Proteomes" id="UP000502117"/>
    </source>
</evidence>
<dbReference type="Pfam" id="PF03806">
    <property type="entry name" value="ABG_transport"/>
    <property type="match status" value="1"/>
</dbReference>
<dbReference type="AlphaFoldDB" id="A0A6G7LLT3"/>
<keyword evidence="1" id="KW-0472">Membrane</keyword>
<dbReference type="EMBL" id="CP045857">
    <property type="protein sequence ID" value="QIJ02763.1"/>
    <property type="molecule type" value="Genomic_DNA"/>
</dbReference>
<dbReference type="GO" id="GO:1902604">
    <property type="term" value="P:p-aminobenzoyl-glutamate transmembrane transport"/>
    <property type="evidence" value="ECO:0007669"/>
    <property type="project" value="InterPro"/>
</dbReference>
<reference evidence="2 3" key="1">
    <citation type="submission" date="2019-11" db="EMBL/GenBank/DDBJ databases">
        <title>Complete Genome Sequence of Shewanella chilikensis Strain DC57, Isolated from Corroded Seal Rings at a floating production facility in Australia.</title>
        <authorList>
            <person name="Salgar-Chaparro S.J."/>
            <person name="Castillo-Villamizar G.A."/>
            <person name="Poehlein A."/>
            <person name="Daniel R."/>
            <person name="Machuca L."/>
        </authorList>
    </citation>
    <scope>NUCLEOTIDE SEQUENCE [LARGE SCALE GENOMIC DNA]</scope>
    <source>
        <strain evidence="2 3">DC57</strain>
    </source>
</reference>
<protein>
    <submittedName>
        <fullName evidence="2">AbgT family transporter</fullName>
    </submittedName>
</protein>
<dbReference type="GeneID" id="99798263"/>
<sequence length="532" mass="56554">MQSNRSQQPLETAKSGWFIRFLNVVERLGNLLPHPITLFALFCAAVILISGIAGYFEVTVVDPRPEGASGRSADGLIHVVSLMNAEGLRMIVSNLVTNFTGFTPLGTVLVALLGVGIAERSGLLSAGMRALVMGASKRLVTLTIVFAGIVSNTAAELGYVVLIPMAAMIFHSLGRHPLAGLAAAFAGVSGGYSANLLLGTVDPLLSGITEAAAQMIDPDYTVGPEVNWYFMFVSTFVISFLGALVTEKIVEPKLGRYDVSEASVDLEDQRMETVTELEKKGLKMAGLAALLLGAVLALTVVPEWGPLRHPETGEVAGSPFLKGIVVFIFVCFAIPGLVYGKVVGTMKKDTDVINAMSHSMSTMGMYIVLVFFASQFVAFFKWTNLGAVLAVTGADALSALGLTGPIVFLLFIMMCGFINLMLGSASAQWAVTAPIFVPMLMLVGYAPETIQAAYRIGDSVTNLITPMMSYFGLILAVAARYKKDLGIGTLVATMLPYTLVFFVGWTLFFFLWVFGLGLPVGPGAATYYSPAG</sequence>
<dbReference type="InterPro" id="IPR004697">
    <property type="entry name" value="AbgT"/>
</dbReference>
<feature type="transmembrane region" description="Helical" evidence="1">
    <location>
        <begin position="99"/>
        <end position="118"/>
    </location>
</feature>
<feature type="transmembrane region" description="Helical" evidence="1">
    <location>
        <begin position="228"/>
        <end position="246"/>
    </location>
</feature>
<gene>
    <name evidence="2" type="ORF">GII14_00285</name>
</gene>
<evidence type="ECO:0000313" key="2">
    <source>
        <dbReference type="EMBL" id="QIJ02763.1"/>
    </source>
</evidence>
<feature type="transmembrane region" description="Helical" evidence="1">
    <location>
        <begin position="281"/>
        <end position="300"/>
    </location>
</feature>
<dbReference type="Proteomes" id="UP000502117">
    <property type="component" value="Chromosome"/>
</dbReference>
<feature type="transmembrane region" description="Helical" evidence="1">
    <location>
        <begin position="36"/>
        <end position="56"/>
    </location>
</feature>
<feature type="transmembrane region" description="Helical" evidence="1">
    <location>
        <begin position="320"/>
        <end position="342"/>
    </location>
</feature>
<keyword evidence="1" id="KW-1133">Transmembrane helix</keyword>